<dbReference type="Gramene" id="LPERR03G21460.1">
    <property type="protein sequence ID" value="LPERR03G21460.1"/>
    <property type="gene ID" value="LPERR03G21460"/>
</dbReference>
<keyword evidence="2" id="KW-1185">Reference proteome</keyword>
<evidence type="ECO:0000313" key="2">
    <source>
        <dbReference type="Proteomes" id="UP000032180"/>
    </source>
</evidence>
<proteinExistence type="predicted"/>
<evidence type="ECO:0000313" key="1">
    <source>
        <dbReference type="EnsemblPlants" id="LPERR03G21460.1"/>
    </source>
</evidence>
<dbReference type="EnsemblPlants" id="LPERR03G21460.1">
    <property type="protein sequence ID" value="LPERR03G21460.1"/>
    <property type="gene ID" value="LPERR03G21460"/>
</dbReference>
<dbReference type="HOGENOM" id="CLU_3437542_0_0_1"/>
<reference evidence="1 2" key="1">
    <citation type="submission" date="2012-08" db="EMBL/GenBank/DDBJ databases">
        <title>Oryza genome evolution.</title>
        <authorList>
            <person name="Wing R.A."/>
        </authorList>
    </citation>
    <scope>NUCLEOTIDE SEQUENCE</scope>
</reference>
<reference evidence="1" key="3">
    <citation type="submission" date="2015-04" db="UniProtKB">
        <authorList>
            <consortium name="EnsemblPlants"/>
        </authorList>
    </citation>
    <scope>IDENTIFICATION</scope>
</reference>
<reference evidence="2" key="2">
    <citation type="submission" date="2013-12" db="EMBL/GenBank/DDBJ databases">
        <authorList>
            <person name="Yu Y."/>
            <person name="Lee S."/>
            <person name="de Baynast K."/>
            <person name="Wissotski M."/>
            <person name="Liu L."/>
            <person name="Talag J."/>
            <person name="Goicoechea J."/>
            <person name="Angelova A."/>
            <person name="Jetty R."/>
            <person name="Kudrna D."/>
            <person name="Golser W."/>
            <person name="Rivera L."/>
            <person name="Zhang J."/>
            <person name="Wing R."/>
        </authorList>
    </citation>
    <scope>NUCLEOTIDE SEQUENCE</scope>
</reference>
<accession>A0A0D9VWC3</accession>
<name>A0A0D9VWC3_9ORYZ</name>
<sequence length="12" mass="1577">MQLPTTFFYWSR</sequence>
<protein>
    <submittedName>
        <fullName evidence="1">Uncharacterized protein</fullName>
    </submittedName>
</protein>
<organism evidence="1 2">
    <name type="scientific">Leersia perrieri</name>
    <dbReference type="NCBI Taxonomy" id="77586"/>
    <lineage>
        <taxon>Eukaryota</taxon>
        <taxon>Viridiplantae</taxon>
        <taxon>Streptophyta</taxon>
        <taxon>Embryophyta</taxon>
        <taxon>Tracheophyta</taxon>
        <taxon>Spermatophyta</taxon>
        <taxon>Magnoliopsida</taxon>
        <taxon>Liliopsida</taxon>
        <taxon>Poales</taxon>
        <taxon>Poaceae</taxon>
        <taxon>BOP clade</taxon>
        <taxon>Oryzoideae</taxon>
        <taxon>Oryzeae</taxon>
        <taxon>Oryzinae</taxon>
        <taxon>Leersia</taxon>
    </lineage>
</organism>
<dbReference type="Proteomes" id="UP000032180">
    <property type="component" value="Chromosome 3"/>
</dbReference>